<reference evidence="12" key="1">
    <citation type="submission" date="2019-12" db="EMBL/GenBank/DDBJ databases">
        <authorList>
            <person name="Scholes J."/>
        </authorList>
    </citation>
    <scope>NUCLEOTIDE SEQUENCE</scope>
</reference>
<dbReference type="PANTHER" id="PTHR23198:SF6">
    <property type="entry name" value="NUCLEAR PORE COMPLEX PROTEIN NUP98-NUP96"/>
    <property type="match status" value="1"/>
</dbReference>
<feature type="region of interest" description="Disordered" evidence="10">
    <location>
        <begin position="674"/>
        <end position="699"/>
    </location>
</feature>
<feature type="compositionally biased region" description="Low complexity" evidence="10">
    <location>
        <begin position="593"/>
        <end position="608"/>
    </location>
</feature>
<keyword evidence="13" id="KW-1185">Reference proteome</keyword>
<evidence type="ECO:0000256" key="5">
    <source>
        <dbReference type="ARBA" id="ARBA00022927"/>
    </source>
</evidence>
<dbReference type="Proteomes" id="UP001153555">
    <property type="component" value="Unassembled WGS sequence"/>
</dbReference>
<dbReference type="PROSITE" id="PS51434">
    <property type="entry name" value="NUP_C"/>
    <property type="match status" value="1"/>
</dbReference>
<feature type="region of interest" description="Disordered" evidence="10">
    <location>
        <begin position="123"/>
        <end position="151"/>
    </location>
</feature>
<dbReference type="InterPro" id="IPR007230">
    <property type="entry name" value="Nup98_auto-Pept-S59_dom"/>
</dbReference>
<evidence type="ECO:0000256" key="3">
    <source>
        <dbReference type="ARBA" id="ARBA00022448"/>
    </source>
</evidence>
<dbReference type="PANTHER" id="PTHR23198">
    <property type="entry name" value="NUCLEOPORIN"/>
    <property type="match status" value="1"/>
</dbReference>
<feature type="region of interest" description="Disordered" evidence="10">
    <location>
        <begin position="578"/>
        <end position="609"/>
    </location>
</feature>
<evidence type="ECO:0000256" key="7">
    <source>
        <dbReference type="ARBA" id="ARBA00023132"/>
    </source>
</evidence>
<accession>A0A9N7MRP2</accession>
<keyword evidence="5" id="KW-0653">Protein transport</keyword>
<evidence type="ECO:0000259" key="11">
    <source>
        <dbReference type="PROSITE" id="PS51434"/>
    </source>
</evidence>
<dbReference type="GO" id="GO:0006606">
    <property type="term" value="P:protein import into nucleus"/>
    <property type="evidence" value="ECO:0007669"/>
    <property type="project" value="TreeGrafter"/>
</dbReference>
<dbReference type="GO" id="GO:0017056">
    <property type="term" value="F:structural constituent of nuclear pore"/>
    <property type="evidence" value="ECO:0007669"/>
    <property type="project" value="InterPro"/>
</dbReference>
<dbReference type="SUPFAM" id="SSF82215">
    <property type="entry name" value="C-terminal autoproteolytic domain of nucleoporin nup98"/>
    <property type="match status" value="1"/>
</dbReference>
<keyword evidence="6" id="KW-0811">Translocation</keyword>
<keyword evidence="4" id="KW-0509">mRNA transport</keyword>
<evidence type="ECO:0000256" key="2">
    <source>
        <dbReference type="ARBA" id="ARBA00008926"/>
    </source>
</evidence>
<dbReference type="GO" id="GO:0048573">
    <property type="term" value="P:photoperiodism, flowering"/>
    <property type="evidence" value="ECO:0007669"/>
    <property type="project" value="UniProtKB-ARBA"/>
</dbReference>
<dbReference type="Gene3D" id="1.10.10.2360">
    <property type="match status" value="1"/>
</dbReference>
<sequence>MVLTSRVDSSPTAGTSPFLSRADSAASWPTSGVKETVFGVPNNSGIDFNSKALPFYWNSSSGSSGAFGVPPNPGFGTNTSAFGLSKDTSQKTGIWPTQKSLLSSTMSGFDSSTSPFKFKFTQAPGIQGSTGSQWTTASKATSGDHNKGSKVSSYVPTYAPIQEFGRDKILSISGMETYKGKSHEELRVEDYELHNKGGLPAGFKPSDPQWNVFQFPSSLNKSSFNPPVGPFKSNPFAPKSDDTICKPSPFEPSKSNPFAPKQEVIVTPKAFPFEALKPNPFAVRSQDSVASDDKIIKPSPFEPFKYNPFAPKQQVLVTSDTTSKAFQFEPFKPNPFARRSQDSVASDDKIIKPSPFESCKSNPFAPKQQRLVTSDTTCKAFPIGPFKPNPFDLRSQNSVSLNDKIAEPSPFAPKQQDLVTTSDTTSKAFQFEPFKPNPFDLKPQDSFTSNDKITKPSPSEPFFNPFVPKQQDLVTPSDTNSTTSQPTHNALSTPIVGGSPITAQPTSVPLSDPWPFARHGSEPGQFENPIQTSRASDGFTRAKEVYYQNINGQQLNVLSSTVGQKSLHAVAPFSMLSATDQPRDNGISSLPASNRLSSKKNNLSTNRSPSLLRIRHVSLRKSSLPASRLICTRSEAKVPFFCDDVDRPCPVGPFMPRPNPKAWITNSLSLHSSSGGKACEKENTPNSSIQDSYQDQNPSVTEKTEADILSLMPKLPDGEDYYTQPSLTEIASKEKYEPGSCTRVDGFVFGRTGFGSIRFFGQTDVRNLDLGSIVQFNKRELIVYGDNKKKPPVGQGLNKPAEVTLLKIKCTSKKTGKQYVDGPQVQSYREMLVKMAREQGAEFVSYDPVRGEWKFRVQSF</sequence>
<feature type="compositionally biased region" description="Polar residues" evidence="10">
    <location>
        <begin position="1"/>
        <end position="18"/>
    </location>
</feature>
<dbReference type="GO" id="GO:0000973">
    <property type="term" value="P:post-transcriptional tethering of RNA polymerase II gene DNA at nuclear periphery"/>
    <property type="evidence" value="ECO:0007669"/>
    <property type="project" value="TreeGrafter"/>
</dbReference>
<dbReference type="OrthoDB" id="913338at2759"/>
<dbReference type="GO" id="GO:0044614">
    <property type="term" value="C:nuclear pore cytoplasmic filaments"/>
    <property type="evidence" value="ECO:0007669"/>
    <property type="project" value="TreeGrafter"/>
</dbReference>
<gene>
    <name evidence="12" type="ORF">SHERM_17326</name>
</gene>
<feature type="compositionally biased region" description="Polar residues" evidence="10">
    <location>
        <begin position="127"/>
        <end position="141"/>
    </location>
</feature>
<dbReference type="InterPro" id="IPR037665">
    <property type="entry name" value="Nucleoporin_S59-like"/>
</dbReference>
<feature type="compositionally biased region" description="Polar residues" evidence="10">
    <location>
        <begin position="578"/>
        <end position="592"/>
    </location>
</feature>
<dbReference type="GO" id="GO:0006405">
    <property type="term" value="P:RNA export from nucleus"/>
    <property type="evidence" value="ECO:0007669"/>
    <property type="project" value="TreeGrafter"/>
</dbReference>
<evidence type="ECO:0000256" key="8">
    <source>
        <dbReference type="ARBA" id="ARBA00023242"/>
    </source>
</evidence>
<dbReference type="GO" id="GO:0003723">
    <property type="term" value="F:RNA binding"/>
    <property type="evidence" value="ECO:0007669"/>
    <property type="project" value="TreeGrafter"/>
</dbReference>
<evidence type="ECO:0000256" key="1">
    <source>
        <dbReference type="ARBA" id="ARBA00004567"/>
    </source>
</evidence>
<comment type="subcellular location">
    <subcellularLocation>
        <location evidence="1">Nucleus</location>
        <location evidence="1">Nuclear pore complex</location>
    </subcellularLocation>
</comment>
<evidence type="ECO:0000313" key="13">
    <source>
        <dbReference type="Proteomes" id="UP001153555"/>
    </source>
</evidence>
<dbReference type="GO" id="GO:0051028">
    <property type="term" value="P:mRNA transport"/>
    <property type="evidence" value="ECO:0007669"/>
    <property type="project" value="UniProtKB-KW"/>
</dbReference>
<evidence type="ECO:0000313" key="12">
    <source>
        <dbReference type="EMBL" id="CAA0817947.1"/>
    </source>
</evidence>
<proteinExistence type="inferred from homology"/>
<comment type="caution">
    <text evidence="12">The sequence shown here is derived from an EMBL/GenBank/DDBJ whole genome shotgun (WGS) entry which is preliminary data.</text>
</comment>
<keyword evidence="3" id="KW-0813">Transport</keyword>
<dbReference type="GO" id="GO:0034398">
    <property type="term" value="P:telomere tethering at nuclear periphery"/>
    <property type="evidence" value="ECO:0007669"/>
    <property type="project" value="TreeGrafter"/>
</dbReference>
<keyword evidence="8" id="KW-0539">Nucleus</keyword>
<feature type="compositionally biased region" description="Polar residues" evidence="10">
    <location>
        <begin position="472"/>
        <end position="492"/>
    </location>
</feature>
<feature type="domain" description="Peptidase S59" evidence="11">
    <location>
        <begin position="718"/>
        <end position="860"/>
    </location>
</feature>
<dbReference type="Gene3D" id="3.30.1610.10">
    <property type="entry name" value="Peptidase S59, nucleoporin"/>
    <property type="match status" value="1"/>
</dbReference>
<dbReference type="EMBL" id="CACSLK010016728">
    <property type="protein sequence ID" value="CAA0817947.1"/>
    <property type="molecule type" value="Genomic_DNA"/>
</dbReference>
<comment type="similarity">
    <text evidence="2">Belongs to the nucleoporin GLFG family.</text>
</comment>
<feature type="region of interest" description="Disordered" evidence="10">
    <location>
        <begin position="1"/>
        <end position="24"/>
    </location>
</feature>
<dbReference type="GO" id="GO:0008139">
    <property type="term" value="F:nuclear localization sequence binding"/>
    <property type="evidence" value="ECO:0007669"/>
    <property type="project" value="TreeGrafter"/>
</dbReference>
<feature type="region of interest" description="Disordered" evidence="10">
    <location>
        <begin position="451"/>
        <end position="532"/>
    </location>
</feature>
<dbReference type="InterPro" id="IPR036903">
    <property type="entry name" value="Nup98_auto-Pept-S59_dom_sf"/>
</dbReference>
<dbReference type="Pfam" id="PF04096">
    <property type="entry name" value="Nucleoporin2"/>
    <property type="match status" value="1"/>
</dbReference>
<dbReference type="AlphaFoldDB" id="A0A9N7MRP2"/>
<organism evidence="12 13">
    <name type="scientific">Striga hermonthica</name>
    <name type="common">Purple witchweed</name>
    <name type="synonym">Buchnera hermonthica</name>
    <dbReference type="NCBI Taxonomy" id="68872"/>
    <lineage>
        <taxon>Eukaryota</taxon>
        <taxon>Viridiplantae</taxon>
        <taxon>Streptophyta</taxon>
        <taxon>Embryophyta</taxon>
        <taxon>Tracheophyta</taxon>
        <taxon>Spermatophyta</taxon>
        <taxon>Magnoliopsida</taxon>
        <taxon>eudicotyledons</taxon>
        <taxon>Gunneridae</taxon>
        <taxon>Pentapetalae</taxon>
        <taxon>asterids</taxon>
        <taxon>lamiids</taxon>
        <taxon>Lamiales</taxon>
        <taxon>Orobanchaceae</taxon>
        <taxon>Buchnereae</taxon>
        <taxon>Striga</taxon>
    </lineage>
</organism>
<comment type="subunit">
    <text evidence="9">Part of the nuclear pore complex (NPC). The NPC has an eight-fold symmetrical structure comprising a central transport channel and two rings, the cytoplasmic and nuclear rings, to which eight filaments are attached. The cytoplasmic filaments have loose ends, while the nuclear filaments are joined in a distal ring, forming a nuclear basket. NPCs are highly dynamic in configuration and composition, and can be devided in 3 subcomplexes, the NUP62 subcomplex, the NUP107-160 subcomplex and the NUP93 subcomplex, containing approximately 30 different nucleoporin proteins.</text>
</comment>
<protein>
    <submittedName>
        <fullName evidence="12">Nuclear pore complex protein NUP98A</fullName>
    </submittedName>
</protein>
<evidence type="ECO:0000256" key="10">
    <source>
        <dbReference type="SAM" id="MobiDB-lite"/>
    </source>
</evidence>
<dbReference type="FunFam" id="3.30.1610.10:FF:000002">
    <property type="entry name" value="nuclear pore complex protein NUP98A"/>
    <property type="match status" value="1"/>
</dbReference>
<feature type="compositionally biased region" description="Polar residues" evidence="10">
    <location>
        <begin position="684"/>
        <end position="699"/>
    </location>
</feature>
<evidence type="ECO:0000256" key="6">
    <source>
        <dbReference type="ARBA" id="ARBA00023010"/>
    </source>
</evidence>
<keyword evidence="7" id="KW-0906">Nuclear pore complex</keyword>
<name>A0A9N7MRP2_STRHE</name>
<evidence type="ECO:0000256" key="4">
    <source>
        <dbReference type="ARBA" id="ARBA00022816"/>
    </source>
</evidence>
<evidence type="ECO:0000256" key="9">
    <source>
        <dbReference type="ARBA" id="ARBA00065263"/>
    </source>
</evidence>